<evidence type="ECO:0000313" key="3">
    <source>
        <dbReference type="Proteomes" id="UP001628179"/>
    </source>
</evidence>
<protein>
    <submittedName>
        <fullName evidence="2">Uncharacterized protein</fullName>
    </submittedName>
</protein>
<accession>A0ABQ0G596</accession>
<dbReference type="EMBL" id="BAAFSV010000002">
    <property type="protein sequence ID" value="GAB1312931.1"/>
    <property type="molecule type" value="Genomic_DNA"/>
</dbReference>
<feature type="region of interest" description="Disordered" evidence="1">
    <location>
        <begin position="339"/>
        <end position="411"/>
    </location>
</feature>
<evidence type="ECO:0000313" key="2">
    <source>
        <dbReference type="EMBL" id="GAB1312931.1"/>
    </source>
</evidence>
<organism evidence="2 3">
    <name type="scientific">Madurella fahalii</name>
    <dbReference type="NCBI Taxonomy" id="1157608"/>
    <lineage>
        <taxon>Eukaryota</taxon>
        <taxon>Fungi</taxon>
        <taxon>Dikarya</taxon>
        <taxon>Ascomycota</taxon>
        <taxon>Pezizomycotina</taxon>
        <taxon>Sordariomycetes</taxon>
        <taxon>Sordariomycetidae</taxon>
        <taxon>Sordariales</taxon>
        <taxon>Sordariales incertae sedis</taxon>
        <taxon>Madurella</taxon>
    </lineage>
</organism>
<comment type="caution">
    <text evidence="2">The sequence shown here is derived from an EMBL/GenBank/DDBJ whole genome shotgun (WGS) entry which is preliminary data.</text>
</comment>
<evidence type="ECO:0000256" key="1">
    <source>
        <dbReference type="SAM" id="MobiDB-lite"/>
    </source>
</evidence>
<proteinExistence type="predicted"/>
<reference evidence="2 3" key="1">
    <citation type="submission" date="2024-09" db="EMBL/GenBank/DDBJ databases">
        <title>Itraconazole resistance in Madurella fahalii resulting from another homologue of gene encoding cytochrome P450 14-alpha sterol demethylase (CYP51).</title>
        <authorList>
            <person name="Yoshioka I."/>
            <person name="Fahal A.H."/>
            <person name="Kaneko S."/>
            <person name="Yaguchi T."/>
        </authorList>
    </citation>
    <scope>NUCLEOTIDE SEQUENCE [LARGE SCALE GENOMIC DNA]</scope>
    <source>
        <strain evidence="2 3">IFM 68171</strain>
    </source>
</reference>
<feature type="compositionally biased region" description="Polar residues" evidence="1">
    <location>
        <begin position="396"/>
        <end position="411"/>
    </location>
</feature>
<name>A0ABQ0G596_9PEZI</name>
<sequence length="411" mass="46724">MDDKVYFRAPTHEKNWDNTMVETKPTSTRGSVSIRNEHAYTTGYGDGNGAAGVDSEVHRDAYFHAPSGRDDTGCFYGSPKTPDRNISQCSFQSDRTVIFAPQDARTYNESQMACTHPDCIQEAEYAQFFGEQKKWRLTTTMMKAYVAMRNGTNSLPIGPRAPILPHLLNQEWNKARGDPYLLHEIQEGMRSDMPDNPNRGEFYYYDRPADEGHLIPSLDYYADGIAAKDVFRSEGWDAANKKVTRSFNEWYPREPSSLLIHGTTENKGKAPEWPRPHMYTRFLLPPVQASSLPTQCQQSLDDGWISDDEGHPEESRITPCTFAFLATGCRLADEHKDMKPVIPKDQPSARPPSTPDWQAGEKATMRQQRRDKRAWRLAHPEPYYDEEDGELLWSPSAGSQDTSIDWSPRGT</sequence>
<dbReference type="RefSeq" id="XP_070914663.1">
    <property type="nucleotide sequence ID" value="XM_071058562.1"/>
</dbReference>
<dbReference type="GeneID" id="98173885"/>
<keyword evidence="3" id="KW-1185">Reference proteome</keyword>
<dbReference type="Proteomes" id="UP001628179">
    <property type="component" value="Unassembled WGS sequence"/>
</dbReference>
<feature type="compositionally biased region" description="Basic residues" evidence="1">
    <location>
        <begin position="367"/>
        <end position="376"/>
    </location>
</feature>
<gene>
    <name evidence="2" type="ORF">MFIFM68171_03141</name>
</gene>